<dbReference type="CDD" id="cd03214">
    <property type="entry name" value="ABC_Iron-Siderophores_B12_Hemin"/>
    <property type="match status" value="1"/>
</dbReference>
<protein>
    <submittedName>
        <fullName evidence="8">Hemin ABC transporter ATP-binding protein</fullName>
    </submittedName>
</protein>
<evidence type="ECO:0000256" key="3">
    <source>
        <dbReference type="ARBA" id="ARBA00022840"/>
    </source>
</evidence>
<organism evidence="8 9">
    <name type="scientific">Shewanella japonica</name>
    <dbReference type="NCBI Taxonomy" id="93973"/>
    <lineage>
        <taxon>Bacteria</taxon>
        <taxon>Pseudomonadati</taxon>
        <taxon>Pseudomonadota</taxon>
        <taxon>Gammaproteobacteria</taxon>
        <taxon>Alteromonadales</taxon>
        <taxon>Shewanellaceae</taxon>
        <taxon>Shewanella</taxon>
    </lineage>
</organism>
<dbReference type="RefSeq" id="WP_235530993.1">
    <property type="nucleotide sequence ID" value="NZ_CP020472.1"/>
</dbReference>
<keyword evidence="9" id="KW-1185">Reference proteome</keyword>
<name>A0ABN4Y977_9GAMM</name>
<dbReference type="InterPro" id="IPR003593">
    <property type="entry name" value="AAA+_ATPase"/>
</dbReference>
<dbReference type="SUPFAM" id="SSF52540">
    <property type="entry name" value="P-loop containing nucleoside triphosphate hydrolases"/>
    <property type="match status" value="1"/>
</dbReference>
<accession>A0ABN4Y977</accession>
<keyword evidence="1" id="KW-0813">Transport</keyword>
<dbReference type="Gene3D" id="3.40.50.300">
    <property type="entry name" value="P-loop containing nucleotide triphosphate hydrolases"/>
    <property type="match status" value="1"/>
</dbReference>
<dbReference type="Pfam" id="PF00005">
    <property type="entry name" value="ABC_tran"/>
    <property type="match status" value="1"/>
</dbReference>
<evidence type="ECO:0000256" key="1">
    <source>
        <dbReference type="ARBA" id="ARBA00022448"/>
    </source>
</evidence>
<keyword evidence="4" id="KW-1278">Translocase</keyword>
<evidence type="ECO:0000313" key="8">
    <source>
        <dbReference type="EMBL" id="ARD20486.1"/>
    </source>
</evidence>
<dbReference type="InterPro" id="IPR017871">
    <property type="entry name" value="ABC_transporter-like_CS"/>
</dbReference>
<dbReference type="PANTHER" id="PTHR42794:SF1">
    <property type="entry name" value="HEMIN IMPORT ATP-BINDING PROTEIN HMUV"/>
    <property type="match status" value="1"/>
</dbReference>
<comment type="function">
    <text evidence="5">Part of the ABC transporter complex HmuTUV involved in hemin import. Responsible for energy coupling to the transport system.</text>
</comment>
<dbReference type="GO" id="GO:0005524">
    <property type="term" value="F:ATP binding"/>
    <property type="evidence" value="ECO:0007669"/>
    <property type="project" value="UniProtKB-KW"/>
</dbReference>
<keyword evidence="3 8" id="KW-0067">ATP-binding</keyword>
<dbReference type="Proteomes" id="UP000191820">
    <property type="component" value="Chromosome"/>
</dbReference>
<evidence type="ECO:0000256" key="4">
    <source>
        <dbReference type="ARBA" id="ARBA00022967"/>
    </source>
</evidence>
<gene>
    <name evidence="8" type="ORF">SJ2017_0137</name>
</gene>
<dbReference type="SMART" id="SM00382">
    <property type="entry name" value="AAA"/>
    <property type="match status" value="1"/>
</dbReference>
<evidence type="ECO:0000256" key="5">
    <source>
        <dbReference type="ARBA" id="ARBA00037066"/>
    </source>
</evidence>
<dbReference type="PROSITE" id="PS50893">
    <property type="entry name" value="ABC_TRANSPORTER_2"/>
    <property type="match status" value="1"/>
</dbReference>
<evidence type="ECO:0000313" key="9">
    <source>
        <dbReference type="Proteomes" id="UP000191820"/>
    </source>
</evidence>
<dbReference type="InterPro" id="IPR027417">
    <property type="entry name" value="P-loop_NTPase"/>
</dbReference>
<dbReference type="PROSITE" id="PS00211">
    <property type="entry name" value="ABC_TRANSPORTER_1"/>
    <property type="match status" value="1"/>
</dbReference>
<feature type="region of interest" description="Disordered" evidence="6">
    <location>
        <begin position="28"/>
        <end position="47"/>
    </location>
</feature>
<keyword evidence="2" id="KW-0547">Nucleotide-binding</keyword>
<evidence type="ECO:0000256" key="6">
    <source>
        <dbReference type="SAM" id="MobiDB-lite"/>
    </source>
</evidence>
<reference evidence="8 9" key="1">
    <citation type="submission" date="2017-03" db="EMBL/GenBank/DDBJ databases">
        <title>Genome sequencing of Shewanella japonica KCTC 22435.</title>
        <authorList>
            <person name="Kim K.M."/>
        </authorList>
    </citation>
    <scope>NUCLEOTIDE SEQUENCE [LARGE SCALE GENOMIC DNA]</scope>
    <source>
        <strain evidence="8 9">KCTC 22435</strain>
    </source>
</reference>
<sequence length="309" mass="33837">MMRNLELKSMLKTHKSAPALSGLELAGADTNNTPLTQHKSKPDAFSHSAVQASQSVINIRDLSVHIGKKAVLTDINLDIMPGQVTALLGPNGAGKSTLLKSLCQEVALTSGEITLQNKPLAKWDRAELAKSLAVLPQHASLTFPFKVHEVVQMGLYPLTLNQQQGAELVDKQLEQVALSALKYRSYPTLSGGEKQRVQLARVLTQLAQAPSHPILFLDEPTSALDLAQQHRVLELAQSLAREQNYCVIVVLHDLNQACRYADRLVVLEQGEVVSDGAPYEALTAEVIEKVWHYKPTLVIDPKSNLPLIF</sequence>
<proteinExistence type="predicted"/>
<dbReference type="PANTHER" id="PTHR42794">
    <property type="entry name" value="HEMIN IMPORT ATP-BINDING PROTEIN HMUV"/>
    <property type="match status" value="1"/>
</dbReference>
<feature type="domain" description="ABC transporter" evidence="7">
    <location>
        <begin position="57"/>
        <end position="294"/>
    </location>
</feature>
<evidence type="ECO:0000256" key="2">
    <source>
        <dbReference type="ARBA" id="ARBA00022741"/>
    </source>
</evidence>
<dbReference type="EMBL" id="CP020472">
    <property type="protein sequence ID" value="ARD20486.1"/>
    <property type="molecule type" value="Genomic_DNA"/>
</dbReference>
<evidence type="ECO:0000259" key="7">
    <source>
        <dbReference type="PROSITE" id="PS50893"/>
    </source>
</evidence>
<dbReference type="InterPro" id="IPR003439">
    <property type="entry name" value="ABC_transporter-like_ATP-bd"/>
</dbReference>
<dbReference type="NCBIfam" id="NF010068">
    <property type="entry name" value="PRK13548.1"/>
    <property type="match status" value="1"/>
</dbReference>